<feature type="domain" description="Lipid/polyisoprenoid-binding YceI-like" evidence="2">
    <location>
        <begin position="13"/>
        <end position="173"/>
    </location>
</feature>
<dbReference type="RefSeq" id="WP_122197934.1">
    <property type="nucleotide sequence ID" value="NZ_JBHSKC010000015.1"/>
</dbReference>
<protein>
    <submittedName>
        <fullName evidence="3">Polyisoprenoid-binding protein</fullName>
    </submittedName>
</protein>
<dbReference type="SMART" id="SM00867">
    <property type="entry name" value="YceI"/>
    <property type="match status" value="1"/>
</dbReference>
<sequence length="176" mass="18589">MTTLTGLSELAGDYTLDAGRSRLGFVARHTVGGKVRGRFSEVEGTARLDAGDPAASRVRLTLRAESLDTGNAQRDGLVCGMLLKSGDHPVLTFVSTEVRILNESAFRITGGLTVRGTTKPLTMDFQVTGTDPGGVVTAVGRTAVLSTGWGVKTVMTRPFISAKVELEIEVTAVRLP</sequence>
<name>A0A3M2LP06_9ACTN</name>
<keyword evidence="4" id="KW-1185">Reference proteome</keyword>
<dbReference type="PANTHER" id="PTHR34406">
    <property type="entry name" value="PROTEIN YCEI"/>
    <property type="match status" value="1"/>
</dbReference>
<dbReference type="Pfam" id="PF04264">
    <property type="entry name" value="YceI"/>
    <property type="match status" value="1"/>
</dbReference>
<evidence type="ECO:0000313" key="4">
    <source>
        <dbReference type="Proteomes" id="UP000282674"/>
    </source>
</evidence>
<dbReference type="InterPro" id="IPR007372">
    <property type="entry name" value="Lipid/polyisoprenoid-bd_YceI"/>
</dbReference>
<accession>A0A3M2LP06</accession>
<evidence type="ECO:0000259" key="2">
    <source>
        <dbReference type="SMART" id="SM00867"/>
    </source>
</evidence>
<reference evidence="3 4" key="1">
    <citation type="submission" date="2018-10" db="EMBL/GenBank/DDBJ databases">
        <title>Isolation from soil.</title>
        <authorList>
            <person name="Hu J."/>
        </authorList>
    </citation>
    <scope>NUCLEOTIDE SEQUENCE [LARGE SCALE GENOMIC DNA]</scope>
    <source>
        <strain evidence="3 4">NEAU-Ht49</strain>
    </source>
</reference>
<dbReference type="EMBL" id="RFFG01000072">
    <property type="protein sequence ID" value="RMI39201.1"/>
    <property type="molecule type" value="Genomic_DNA"/>
</dbReference>
<evidence type="ECO:0000313" key="3">
    <source>
        <dbReference type="EMBL" id="RMI39201.1"/>
    </source>
</evidence>
<dbReference type="PANTHER" id="PTHR34406:SF1">
    <property type="entry name" value="PROTEIN YCEI"/>
    <property type="match status" value="1"/>
</dbReference>
<gene>
    <name evidence="3" type="ORF">EBO15_30465</name>
</gene>
<comment type="caution">
    <text evidence="3">The sequence shown here is derived from an EMBL/GenBank/DDBJ whole genome shotgun (WGS) entry which is preliminary data.</text>
</comment>
<organism evidence="3 4">
    <name type="scientific">Actinomadura harenae</name>
    <dbReference type="NCBI Taxonomy" id="2483351"/>
    <lineage>
        <taxon>Bacteria</taxon>
        <taxon>Bacillati</taxon>
        <taxon>Actinomycetota</taxon>
        <taxon>Actinomycetes</taxon>
        <taxon>Streptosporangiales</taxon>
        <taxon>Thermomonosporaceae</taxon>
        <taxon>Actinomadura</taxon>
    </lineage>
</organism>
<evidence type="ECO:0000256" key="1">
    <source>
        <dbReference type="ARBA" id="ARBA00008812"/>
    </source>
</evidence>
<dbReference type="AlphaFoldDB" id="A0A3M2LP06"/>
<comment type="similarity">
    <text evidence="1">Belongs to the UPF0312 family.</text>
</comment>
<dbReference type="Proteomes" id="UP000282674">
    <property type="component" value="Unassembled WGS sequence"/>
</dbReference>
<dbReference type="Gene3D" id="2.40.128.110">
    <property type="entry name" value="Lipid/polyisoprenoid-binding, YceI-like"/>
    <property type="match status" value="1"/>
</dbReference>
<dbReference type="OrthoDB" id="9811006at2"/>
<dbReference type="InterPro" id="IPR036761">
    <property type="entry name" value="TTHA0802/YceI-like_sf"/>
</dbReference>
<dbReference type="SUPFAM" id="SSF101874">
    <property type="entry name" value="YceI-like"/>
    <property type="match status" value="1"/>
</dbReference>
<proteinExistence type="inferred from homology"/>